<reference evidence="2 3" key="1">
    <citation type="submission" date="2024-09" db="EMBL/GenBank/DDBJ databases">
        <authorList>
            <person name="Lee S.D."/>
        </authorList>
    </citation>
    <scope>NUCLEOTIDE SEQUENCE [LARGE SCALE GENOMIC DNA]</scope>
    <source>
        <strain evidence="2 3">N1-5</strain>
    </source>
</reference>
<accession>A0ABV6UH32</accession>
<dbReference type="PANTHER" id="PTHR30344">
    <property type="entry name" value="6-PHOSPHOGLUCONOLACTONASE-RELATED"/>
    <property type="match status" value="1"/>
</dbReference>
<dbReference type="PANTHER" id="PTHR30344:SF1">
    <property type="entry name" value="6-PHOSPHOGLUCONOLACTONASE"/>
    <property type="match status" value="1"/>
</dbReference>
<comment type="caution">
    <text evidence="2">The sequence shown here is derived from an EMBL/GenBank/DDBJ whole genome shotgun (WGS) entry which is preliminary data.</text>
</comment>
<dbReference type="EMBL" id="JBHEZZ010000002">
    <property type="protein sequence ID" value="MFC1400742.1"/>
    <property type="molecule type" value="Genomic_DNA"/>
</dbReference>
<dbReference type="InterPro" id="IPR050282">
    <property type="entry name" value="Cycloisomerase_2"/>
</dbReference>
<dbReference type="SUPFAM" id="SSF51004">
    <property type="entry name" value="C-terminal (heme d1) domain of cytochrome cd1-nitrite reductase"/>
    <property type="match status" value="1"/>
</dbReference>
<dbReference type="InterPro" id="IPR011048">
    <property type="entry name" value="Haem_d1_sf"/>
</dbReference>
<organism evidence="2 3">
    <name type="scientific">Streptacidiphilus cavernicola</name>
    <dbReference type="NCBI Taxonomy" id="3342716"/>
    <lineage>
        <taxon>Bacteria</taxon>
        <taxon>Bacillati</taxon>
        <taxon>Actinomycetota</taxon>
        <taxon>Actinomycetes</taxon>
        <taxon>Kitasatosporales</taxon>
        <taxon>Streptomycetaceae</taxon>
        <taxon>Streptacidiphilus</taxon>
    </lineage>
</organism>
<dbReference type="Proteomes" id="UP001592528">
    <property type="component" value="Unassembled WGS sequence"/>
</dbReference>
<dbReference type="Pfam" id="PF10282">
    <property type="entry name" value="Lactonase"/>
    <property type="match status" value="1"/>
</dbReference>
<dbReference type="InterPro" id="IPR019405">
    <property type="entry name" value="Lactonase_7-beta_prop"/>
</dbReference>
<protein>
    <submittedName>
        <fullName evidence="2">Lactonase family protein</fullName>
    </submittedName>
</protein>
<gene>
    <name evidence="2" type="ORF">ACEZDJ_05530</name>
</gene>
<keyword evidence="3" id="KW-1185">Reference proteome</keyword>
<dbReference type="InterPro" id="IPR015943">
    <property type="entry name" value="WD40/YVTN_repeat-like_dom_sf"/>
</dbReference>
<comment type="similarity">
    <text evidence="1">Belongs to the cycloisomerase 2 family.</text>
</comment>
<evidence type="ECO:0000256" key="1">
    <source>
        <dbReference type="ARBA" id="ARBA00005564"/>
    </source>
</evidence>
<evidence type="ECO:0000313" key="2">
    <source>
        <dbReference type="EMBL" id="MFC1400742.1"/>
    </source>
</evidence>
<proteinExistence type="inferred from homology"/>
<evidence type="ECO:0000313" key="3">
    <source>
        <dbReference type="Proteomes" id="UP001592528"/>
    </source>
</evidence>
<dbReference type="Gene3D" id="2.130.10.10">
    <property type="entry name" value="YVTN repeat-like/Quinoprotein amine dehydrogenase"/>
    <property type="match status" value="1"/>
</dbReference>
<name>A0ABV6UH32_9ACTN</name>
<dbReference type="RefSeq" id="WP_051725262.1">
    <property type="nucleotide sequence ID" value="NZ_JBHEZZ010000002.1"/>
</dbReference>
<sequence>MTAHPAPTGPHPGLLVHTGSYTPDTGGEGIGLAALRFDPETGTLTVDAALPEVPVSGPSFLVAHPSGQVVYSTNESVSGTVSAFARQPDGALVPLGSPIASGGTNPCHLSVHPDGGWLLTANYGDDTIAGTVAVHRLDEDGVPVELTDVVFHQGGGPVAGRQEVSHAHQVVVDPSGRHVLAVDLGTDTVYTYRLDTASGTLELVVANQLRAGSGPRHLAFAPGGDQAWIADELSSSVTGLRYDAAAGTFTEVSSVRATTADTHNQPGGIVASPCGRFVWMTNRGADTVAAFRVEGDTLQPVGETPSGGSWPRGLALTAGHLLVANQYSGTVAALRILDDGSLEQPAPAAAIPSVICTLAL</sequence>